<feature type="compositionally biased region" description="Polar residues" evidence="1">
    <location>
        <begin position="81"/>
        <end position="105"/>
    </location>
</feature>
<feature type="non-terminal residue" evidence="2">
    <location>
        <position position="1"/>
    </location>
</feature>
<dbReference type="Proteomes" id="UP000053149">
    <property type="component" value="Unassembled WGS sequence"/>
</dbReference>
<dbReference type="EMBL" id="KL246363">
    <property type="protein sequence ID" value="KFV15066.1"/>
    <property type="molecule type" value="Genomic_DNA"/>
</dbReference>
<name>A0A093EKJ3_9AVES</name>
<feature type="region of interest" description="Disordered" evidence="1">
    <location>
        <begin position="124"/>
        <end position="147"/>
    </location>
</feature>
<organism evidence="2 3">
    <name type="scientific">Pterocles gutturalis</name>
    <name type="common">yellow-throated sandgrouse</name>
    <dbReference type="NCBI Taxonomy" id="240206"/>
    <lineage>
        <taxon>Eukaryota</taxon>
        <taxon>Metazoa</taxon>
        <taxon>Chordata</taxon>
        <taxon>Craniata</taxon>
        <taxon>Vertebrata</taxon>
        <taxon>Euteleostomi</taxon>
        <taxon>Archelosauria</taxon>
        <taxon>Archosauria</taxon>
        <taxon>Dinosauria</taxon>
        <taxon>Saurischia</taxon>
        <taxon>Theropoda</taxon>
        <taxon>Coelurosauria</taxon>
        <taxon>Aves</taxon>
        <taxon>Neognathae</taxon>
        <taxon>Neoaves</taxon>
        <taxon>Columbimorphae</taxon>
        <taxon>Pterocliformes</taxon>
        <taxon>Pteroclidae</taxon>
        <taxon>Pterocles</taxon>
    </lineage>
</organism>
<feature type="non-terminal residue" evidence="2">
    <location>
        <position position="147"/>
    </location>
</feature>
<proteinExistence type="predicted"/>
<evidence type="ECO:0008006" key="4">
    <source>
        <dbReference type="Google" id="ProtNLM"/>
    </source>
</evidence>
<dbReference type="AlphaFoldDB" id="A0A093EKJ3"/>
<accession>A0A093EKJ3</accession>
<keyword evidence="3" id="KW-1185">Reference proteome</keyword>
<feature type="region of interest" description="Disordered" evidence="1">
    <location>
        <begin position="1"/>
        <end position="49"/>
    </location>
</feature>
<evidence type="ECO:0000256" key="1">
    <source>
        <dbReference type="SAM" id="MobiDB-lite"/>
    </source>
</evidence>
<feature type="compositionally biased region" description="Polar residues" evidence="1">
    <location>
        <begin position="16"/>
        <end position="49"/>
    </location>
</feature>
<feature type="region of interest" description="Disordered" evidence="1">
    <location>
        <begin position="68"/>
        <end position="105"/>
    </location>
</feature>
<protein>
    <recommendedName>
        <fullName evidence="4">Glutamine-rich protein 2</fullName>
    </recommendedName>
</protein>
<reference evidence="2 3" key="1">
    <citation type="submission" date="2014-04" db="EMBL/GenBank/DDBJ databases">
        <title>Genome evolution of avian class.</title>
        <authorList>
            <person name="Zhang G."/>
            <person name="Li C."/>
        </authorList>
    </citation>
    <scope>NUCLEOTIDE SEQUENCE [LARGE SCALE GENOMIC DNA]</scope>
    <source>
        <strain evidence="2">BGI_N339</strain>
    </source>
</reference>
<evidence type="ECO:0000313" key="3">
    <source>
        <dbReference type="Proteomes" id="UP000053149"/>
    </source>
</evidence>
<evidence type="ECO:0000313" key="2">
    <source>
        <dbReference type="EMBL" id="KFV15066.1"/>
    </source>
</evidence>
<gene>
    <name evidence="2" type="ORF">N339_05408</name>
</gene>
<sequence>SPSTSQCPPSGPNLPPSASQPLPEPSQYNPVQTSINQYNPVPPSMSQYGLQHLPVYPSALPVLSQCPQCPSQPLPEPSQYKPVQTKPSQYKPVQTSINQYNPVPPSMSQYGLQHLPVYPSALPVLSQCPQRPSQPLPEPSQYKPVQP</sequence>